<dbReference type="Pfam" id="PF02518">
    <property type="entry name" value="HATPase_c"/>
    <property type="match status" value="1"/>
</dbReference>
<reference evidence="17 18" key="1">
    <citation type="submission" date="2016-11" db="EMBL/GenBank/DDBJ databases">
        <authorList>
            <person name="Jaros S."/>
            <person name="Januszkiewicz K."/>
            <person name="Wedrychowicz H."/>
        </authorList>
    </citation>
    <scope>NUCLEOTIDE SEQUENCE [LARGE SCALE GENOMIC DNA]</scope>
    <source>
        <strain evidence="17 18">DSM 18119</strain>
    </source>
</reference>
<evidence type="ECO:0000313" key="17">
    <source>
        <dbReference type="EMBL" id="SHE91207.1"/>
    </source>
</evidence>
<feature type="transmembrane region" description="Helical" evidence="14">
    <location>
        <begin position="156"/>
        <end position="178"/>
    </location>
</feature>
<dbReference type="Pfam" id="PF00672">
    <property type="entry name" value="HAMP"/>
    <property type="match status" value="1"/>
</dbReference>
<dbReference type="Gene3D" id="3.30.565.10">
    <property type="entry name" value="Histidine kinase-like ATPase, C-terminal domain"/>
    <property type="match status" value="1"/>
</dbReference>
<evidence type="ECO:0000313" key="18">
    <source>
        <dbReference type="Proteomes" id="UP000184048"/>
    </source>
</evidence>
<evidence type="ECO:0000256" key="1">
    <source>
        <dbReference type="ARBA" id="ARBA00000085"/>
    </source>
</evidence>
<keyword evidence="6" id="KW-0808">Transferase</keyword>
<dbReference type="InterPro" id="IPR003594">
    <property type="entry name" value="HATPase_dom"/>
</dbReference>
<evidence type="ECO:0000256" key="10">
    <source>
        <dbReference type="ARBA" id="ARBA00022840"/>
    </source>
</evidence>
<keyword evidence="8" id="KW-0547">Nucleotide-binding</keyword>
<protein>
    <recommendedName>
        <fullName evidence="3">histidine kinase</fullName>
        <ecNumber evidence="3">2.7.13.3</ecNumber>
    </recommendedName>
</protein>
<evidence type="ECO:0000256" key="9">
    <source>
        <dbReference type="ARBA" id="ARBA00022777"/>
    </source>
</evidence>
<dbReference type="OrthoDB" id="594725at2"/>
<dbReference type="SUPFAM" id="SSF47384">
    <property type="entry name" value="Homodimeric domain of signal transducing histidine kinase"/>
    <property type="match status" value="1"/>
</dbReference>
<proteinExistence type="predicted"/>
<dbReference type="CDD" id="cd00082">
    <property type="entry name" value="HisKA"/>
    <property type="match status" value="1"/>
</dbReference>
<evidence type="ECO:0000256" key="3">
    <source>
        <dbReference type="ARBA" id="ARBA00012438"/>
    </source>
</evidence>
<name>A0A1M4XCD5_9BACT</name>
<dbReference type="FunFam" id="1.10.287.130:FF:000001">
    <property type="entry name" value="Two-component sensor histidine kinase"/>
    <property type="match status" value="1"/>
</dbReference>
<dbReference type="InterPro" id="IPR050398">
    <property type="entry name" value="HssS/ArlS-like"/>
</dbReference>
<dbReference type="SMART" id="SM00387">
    <property type="entry name" value="HATPase_c"/>
    <property type="match status" value="1"/>
</dbReference>
<accession>A0A1M4XCD5</accession>
<organism evidence="17 18">
    <name type="scientific">Flavisolibacter ginsengisoli DSM 18119</name>
    <dbReference type="NCBI Taxonomy" id="1121884"/>
    <lineage>
        <taxon>Bacteria</taxon>
        <taxon>Pseudomonadati</taxon>
        <taxon>Bacteroidota</taxon>
        <taxon>Chitinophagia</taxon>
        <taxon>Chitinophagales</taxon>
        <taxon>Chitinophagaceae</taxon>
        <taxon>Flavisolibacter</taxon>
    </lineage>
</organism>
<dbReference type="PANTHER" id="PTHR45528">
    <property type="entry name" value="SENSOR HISTIDINE KINASE CPXA"/>
    <property type="match status" value="1"/>
</dbReference>
<comment type="catalytic activity">
    <reaction evidence="1">
        <text>ATP + protein L-histidine = ADP + protein N-phospho-L-histidine.</text>
        <dbReference type="EC" id="2.7.13.3"/>
    </reaction>
</comment>
<keyword evidence="4" id="KW-1003">Cell membrane</keyword>
<evidence type="ECO:0000256" key="11">
    <source>
        <dbReference type="ARBA" id="ARBA00022989"/>
    </source>
</evidence>
<dbReference type="Gene3D" id="6.10.340.10">
    <property type="match status" value="1"/>
</dbReference>
<keyword evidence="9 17" id="KW-0418">Kinase</keyword>
<dbReference type="Gene3D" id="1.10.287.130">
    <property type="match status" value="1"/>
</dbReference>
<dbReference type="GO" id="GO:0000155">
    <property type="term" value="F:phosphorelay sensor kinase activity"/>
    <property type="evidence" value="ECO:0007669"/>
    <property type="project" value="InterPro"/>
</dbReference>
<evidence type="ECO:0000256" key="14">
    <source>
        <dbReference type="SAM" id="Phobius"/>
    </source>
</evidence>
<feature type="domain" description="HAMP" evidence="16">
    <location>
        <begin position="180"/>
        <end position="233"/>
    </location>
</feature>
<keyword evidence="12" id="KW-0902">Two-component regulatory system</keyword>
<dbReference type="InterPro" id="IPR036097">
    <property type="entry name" value="HisK_dim/P_sf"/>
</dbReference>
<evidence type="ECO:0000256" key="5">
    <source>
        <dbReference type="ARBA" id="ARBA00022553"/>
    </source>
</evidence>
<evidence type="ECO:0000256" key="2">
    <source>
        <dbReference type="ARBA" id="ARBA00004651"/>
    </source>
</evidence>
<dbReference type="SUPFAM" id="SSF158472">
    <property type="entry name" value="HAMP domain-like"/>
    <property type="match status" value="1"/>
</dbReference>
<keyword evidence="7 14" id="KW-0812">Transmembrane</keyword>
<sequence length="465" mass="52832">MPVRSRITLLFSLLAFFILSIVCASVYYFSYELRIETIISRLSNRAVTTARLLSQKEIFDEQLVKRIDSSTTLSLKNKVVKVFDTNNKLIYNYIDQTGDQIPVNENILARARKSGSYYFVEGNKEIVAYYYNHVPSQFVVVTAAEDADGKENLKGLLRILLLSFLVGNIIILVTGYIFSGRLLRPIKRINKDIADISAQNLTRRLPQGAANDEWQQLTQTINDLLNRLQDSFDLQRRFISNASHELSTPLTSISSQLEVALQRDRSPEDYHQVMESTYQDVQHMVKLTQTLLEFAKASGNSGGLEISLVRIDEIILDMPAEISKLDLKYTILLQFKDLPEDEEKLFVFGNEALLRTAIRNIVLNACKYSNDNRASIYLMTQEDNLVISIQNNGKGIPKEELSSIFDPFYRVEENKTTRGFGLGLSLAHRIIKLHKGNIKVQSVENMETIFTIVLPAAHSLNSFNS</sequence>
<dbReference type="CDD" id="cd06225">
    <property type="entry name" value="HAMP"/>
    <property type="match status" value="1"/>
</dbReference>
<feature type="domain" description="Histidine kinase" evidence="15">
    <location>
        <begin position="241"/>
        <end position="458"/>
    </location>
</feature>
<dbReference type="CDD" id="cd00075">
    <property type="entry name" value="HATPase"/>
    <property type="match status" value="1"/>
</dbReference>
<dbReference type="Proteomes" id="UP000184048">
    <property type="component" value="Unassembled WGS sequence"/>
</dbReference>
<evidence type="ECO:0000256" key="7">
    <source>
        <dbReference type="ARBA" id="ARBA00022692"/>
    </source>
</evidence>
<evidence type="ECO:0000256" key="4">
    <source>
        <dbReference type="ARBA" id="ARBA00022475"/>
    </source>
</evidence>
<dbReference type="InterPro" id="IPR004358">
    <property type="entry name" value="Sig_transdc_His_kin-like_C"/>
</dbReference>
<dbReference type="InterPro" id="IPR005467">
    <property type="entry name" value="His_kinase_dom"/>
</dbReference>
<dbReference type="PROSITE" id="PS50885">
    <property type="entry name" value="HAMP"/>
    <property type="match status" value="1"/>
</dbReference>
<evidence type="ECO:0000256" key="13">
    <source>
        <dbReference type="ARBA" id="ARBA00023136"/>
    </source>
</evidence>
<dbReference type="PROSITE" id="PS50109">
    <property type="entry name" value="HIS_KIN"/>
    <property type="match status" value="1"/>
</dbReference>
<evidence type="ECO:0000259" key="15">
    <source>
        <dbReference type="PROSITE" id="PS50109"/>
    </source>
</evidence>
<dbReference type="PANTHER" id="PTHR45528:SF1">
    <property type="entry name" value="SENSOR HISTIDINE KINASE CPXA"/>
    <property type="match status" value="1"/>
</dbReference>
<dbReference type="InterPro" id="IPR003660">
    <property type="entry name" value="HAMP_dom"/>
</dbReference>
<dbReference type="STRING" id="1121884.SAMN02745131_01423"/>
<dbReference type="PRINTS" id="PR00344">
    <property type="entry name" value="BCTRLSENSOR"/>
</dbReference>
<dbReference type="EMBL" id="FQUU01000004">
    <property type="protein sequence ID" value="SHE91207.1"/>
    <property type="molecule type" value="Genomic_DNA"/>
</dbReference>
<evidence type="ECO:0000256" key="6">
    <source>
        <dbReference type="ARBA" id="ARBA00022679"/>
    </source>
</evidence>
<dbReference type="GO" id="GO:0005886">
    <property type="term" value="C:plasma membrane"/>
    <property type="evidence" value="ECO:0007669"/>
    <property type="project" value="UniProtKB-SubCell"/>
</dbReference>
<comment type="subcellular location">
    <subcellularLocation>
        <location evidence="2">Cell membrane</location>
        <topology evidence="2">Multi-pass membrane protein</topology>
    </subcellularLocation>
</comment>
<dbReference type="Pfam" id="PF00512">
    <property type="entry name" value="HisKA"/>
    <property type="match status" value="1"/>
</dbReference>
<dbReference type="SMART" id="SM00304">
    <property type="entry name" value="HAMP"/>
    <property type="match status" value="1"/>
</dbReference>
<keyword evidence="5" id="KW-0597">Phosphoprotein</keyword>
<evidence type="ECO:0000256" key="12">
    <source>
        <dbReference type="ARBA" id="ARBA00023012"/>
    </source>
</evidence>
<dbReference type="AlphaFoldDB" id="A0A1M4XCD5"/>
<evidence type="ECO:0000259" key="16">
    <source>
        <dbReference type="PROSITE" id="PS50885"/>
    </source>
</evidence>
<gene>
    <name evidence="17" type="ORF">SAMN02745131_01423</name>
</gene>
<dbReference type="EC" id="2.7.13.3" evidence="3"/>
<dbReference type="GO" id="GO:0005524">
    <property type="term" value="F:ATP binding"/>
    <property type="evidence" value="ECO:0007669"/>
    <property type="project" value="UniProtKB-KW"/>
</dbReference>
<keyword evidence="11 14" id="KW-1133">Transmembrane helix</keyword>
<keyword evidence="13 14" id="KW-0472">Membrane</keyword>
<dbReference type="InterPro" id="IPR003661">
    <property type="entry name" value="HisK_dim/P_dom"/>
</dbReference>
<keyword evidence="18" id="KW-1185">Reference proteome</keyword>
<dbReference type="SUPFAM" id="SSF55874">
    <property type="entry name" value="ATPase domain of HSP90 chaperone/DNA topoisomerase II/histidine kinase"/>
    <property type="match status" value="1"/>
</dbReference>
<dbReference type="SMART" id="SM00388">
    <property type="entry name" value="HisKA"/>
    <property type="match status" value="1"/>
</dbReference>
<dbReference type="InterPro" id="IPR036890">
    <property type="entry name" value="HATPase_C_sf"/>
</dbReference>
<dbReference type="RefSeq" id="WP_072834626.1">
    <property type="nucleotide sequence ID" value="NZ_FQUU01000004.1"/>
</dbReference>
<keyword evidence="10" id="KW-0067">ATP-binding</keyword>
<evidence type="ECO:0000256" key="8">
    <source>
        <dbReference type="ARBA" id="ARBA00022741"/>
    </source>
</evidence>